<dbReference type="EMBL" id="MFKJ01000021">
    <property type="protein sequence ID" value="OGG38457.1"/>
    <property type="molecule type" value="Genomic_DNA"/>
</dbReference>
<evidence type="ECO:0000313" key="2">
    <source>
        <dbReference type="EMBL" id="OGG38457.1"/>
    </source>
</evidence>
<sequence>MQRGNILREVQLKLHNVFLVPFAAQETLPGNKEIFHGYGIVVGMDTHDSAVIPRAQVPLVLSRTKEVYRVWHAHLAHISRLDRNTLGVRIDDTFLSLLELIFRACFAADRFEKISTVSAAIAKSDILKFLLQLAWEGKVLDHKPYGELLVGLDEIGRMLGGWKRTLSNKTPAR</sequence>
<comment type="caution">
    <text evidence="2">The sequence shown here is derived from an EMBL/GenBank/DDBJ whole genome shotgun (WGS) entry which is preliminary data.</text>
</comment>
<dbReference type="CDD" id="cd16376">
    <property type="entry name" value="Avd_like"/>
    <property type="match status" value="1"/>
</dbReference>
<feature type="domain" description="bAvd-like" evidence="1">
    <location>
        <begin position="62"/>
        <end position="165"/>
    </location>
</feature>
<dbReference type="Gene3D" id="1.20.1440.60">
    <property type="entry name" value="23S rRNA-intervening sequence"/>
    <property type="match status" value="1"/>
</dbReference>
<dbReference type="InterPro" id="IPR036583">
    <property type="entry name" value="23S_rRNA_IVS_sf"/>
</dbReference>
<gene>
    <name evidence="2" type="ORF">A3D55_01145</name>
</gene>
<protein>
    <recommendedName>
        <fullName evidence="1">bAvd-like domain-containing protein</fullName>
    </recommendedName>
</protein>
<evidence type="ECO:0000259" key="1">
    <source>
        <dbReference type="Pfam" id="PF22296"/>
    </source>
</evidence>
<dbReference type="AlphaFoldDB" id="A0A1F6BPI8"/>
<organism evidence="2 3">
    <name type="scientific">Candidatus Jorgensenbacteria bacterium RIFCSPHIGHO2_02_FULL_45_20</name>
    <dbReference type="NCBI Taxonomy" id="1798470"/>
    <lineage>
        <taxon>Bacteria</taxon>
        <taxon>Candidatus Joergenseniibacteriota</taxon>
    </lineage>
</organism>
<dbReference type="Pfam" id="PF22296">
    <property type="entry name" value="bAvd"/>
    <property type="match status" value="1"/>
</dbReference>
<dbReference type="Proteomes" id="UP000178825">
    <property type="component" value="Unassembled WGS sequence"/>
</dbReference>
<dbReference type="InterPro" id="IPR055360">
    <property type="entry name" value="bAvd"/>
</dbReference>
<reference evidence="2 3" key="1">
    <citation type="journal article" date="2016" name="Nat. Commun.">
        <title>Thousands of microbial genomes shed light on interconnected biogeochemical processes in an aquifer system.</title>
        <authorList>
            <person name="Anantharaman K."/>
            <person name="Brown C.T."/>
            <person name="Hug L.A."/>
            <person name="Sharon I."/>
            <person name="Castelle C.J."/>
            <person name="Probst A.J."/>
            <person name="Thomas B.C."/>
            <person name="Singh A."/>
            <person name="Wilkins M.J."/>
            <person name="Karaoz U."/>
            <person name="Brodie E.L."/>
            <person name="Williams K.H."/>
            <person name="Hubbard S.S."/>
            <person name="Banfield J.F."/>
        </authorList>
    </citation>
    <scope>NUCLEOTIDE SEQUENCE [LARGE SCALE GENOMIC DNA]</scope>
</reference>
<accession>A0A1F6BPI8</accession>
<proteinExistence type="predicted"/>
<name>A0A1F6BPI8_9BACT</name>
<evidence type="ECO:0000313" key="3">
    <source>
        <dbReference type="Proteomes" id="UP000178825"/>
    </source>
</evidence>
<dbReference type="STRING" id="1798470.A3D55_01145"/>